<dbReference type="Proteomes" id="UP000604046">
    <property type="component" value="Unassembled WGS sequence"/>
</dbReference>
<proteinExistence type="predicted"/>
<dbReference type="AlphaFoldDB" id="A0A812KNJ2"/>
<gene>
    <name evidence="1" type="primary">DNAH7</name>
    <name evidence="1" type="ORF">SNAT2548_LOCUS9389</name>
</gene>
<organism evidence="1 2">
    <name type="scientific">Symbiodinium natans</name>
    <dbReference type="NCBI Taxonomy" id="878477"/>
    <lineage>
        <taxon>Eukaryota</taxon>
        <taxon>Sar</taxon>
        <taxon>Alveolata</taxon>
        <taxon>Dinophyceae</taxon>
        <taxon>Suessiales</taxon>
        <taxon>Symbiodiniaceae</taxon>
        <taxon>Symbiodinium</taxon>
    </lineage>
</organism>
<protein>
    <submittedName>
        <fullName evidence="1">DNAH7 protein</fullName>
    </submittedName>
</protein>
<name>A0A812KNJ2_9DINO</name>
<dbReference type="EMBL" id="CAJNDS010000726">
    <property type="protein sequence ID" value="CAE7230609.1"/>
    <property type="molecule type" value="Genomic_DNA"/>
</dbReference>
<dbReference type="OrthoDB" id="429881at2759"/>
<keyword evidence="2" id="KW-1185">Reference proteome</keyword>
<reference evidence="1" key="1">
    <citation type="submission" date="2021-02" db="EMBL/GenBank/DDBJ databases">
        <authorList>
            <person name="Dougan E. K."/>
            <person name="Rhodes N."/>
            <person name="Thang M."/>
            <person name="Chan C."/>
        </authorList>
    </citation>
    <scope>NUCLEOTIDE SEQUENCE</scope>
</reference>
<evidence type="ECO:0000313" key="1">
    <source>
        <dbReference type="EMBL" id="CAE7230609.1"/>
    </source>
</evidence>
<accession>A0A812KNJ2</accession>
<comment type="caution">
    <text evidence="1">The sequence shown here is derived from an EMBL/GenBank/DDBJ whole genome shotgun (WGS) entry which is preliminary data.</text>
</comment>
<evidence type="ECO:0000313" key="2">
    <source>
        <dbReference type="Proteomes" id="UP000604046"/>
    </source>
</evidence>
<sequence length="271" mass="30103">MGVITSCLDPMRQPDVIPDPRVLTVVGISGDVILDTTEVSSILELKEQVSTQMHTKNIKLLSAEGRVIAKLEDAEPDSTVTAIALNLSPLLQMVGLEDDKGNLVSETVPRDELETIALQIARELSSIGCWFGSPGHMDGYPTVEWEWTDKMPAPPYFSSESRFDEGSRGLTIKRSTPVVHAGAEVMFSVQKASPVPKVLQDFTAETPLTVADLINLRRIHQAACDEKRHMLLKEIPGADYVEGTMQLKQYGPDCLHIELGYRVYDRDEEWR</sequence>